<evidence type="ECO:0000313" key="3">
    <source>
        <dbReference type="EMBL" id="RQW75073.1"/>
    </source>
</evidence>
<dbReference type="CDD" id="cd05379">
    <property type="entry name" value="CAP_bacterial"/>
    <property type="match status" value="1"/>
</dbReference>
<accession>A0A3N9UFU1</accession>
<protein>
    <recommendedName>
        <fullName evidence="5">CAP domain-containing protein</fullName>
    </recommendedName>
</protein>
<evidence type="ECO:0000259" key="1">
    <source>
        <dbReference type="Pfam" id="PF00188"/>
    </source>
</evidence>
<sequence>MKTLFRILIVISALAIIYYYSSDSIDEYEPLEGPNSSSPLIPKTGEQLQNFEQGLPRPEKGLSIWIDKKSSELEKQYGEPDRIDQTAFGYEWWVYNAKRSKFVMFGVEDGIVSQVYISGQELDASPYHIGQNLDEIYRMTIVDTEVSATIDENIYTFSMNEEDMRTRILTKFDGLFAQLYMDSENETLNGIRFMNSKTLVVHKPYEMTFAGELITAPSPTSYLLEESNLGSANQLFDLINSFRIQHGVPELISNEELTNSARSHSEEMYTKNYLSHDSPSNGSLKERLDAQGISYDEVGENLASAYFDSIEAVHGWLNSKDHREVMLDEKYTHVGSGVFMNYYTQILINEKERMGDKQSELKDLEE</sequence>
<evidence type="ECO:0008006" key="5">
    <source>
        <dbReference type="Google" id="ProtNLM"/>
    </source>
</evidence>
<dbReference type="InterPro" id="IPR035940">
    <property type="entry name" value="CAP_sf"/>
</dbReference>
<feature type="domain" description="SCP" evidence="1">
    <location>
        <begin position="236"/>
        <end position="338"/>
    </location>
</feature>
<dbReference type="AlphaFoldDB" id="A0A3N9UFU1"/>
<dbReference type="Pfam" id="PF00188">
    <property type="entry name" value="CAP"/>
    <property type="match status" value="1"/>
</dbReference>
<dbReference type="PANTHER" id="PTHR31157:SF26">
    <property type="entry name" value="SCP-LIKE EXTRACELLULAR PROTEIN"/>
    <property type="match status" value="1"/>
</dbReference>
<reference evidence="3 4" key="1">
    <citation type="journal article" date="2013" name="J. Microbiol.">
        <title>Lysinibacillus chungkukjangi sp. nov., isolated from Chungkukjang, Korean fermented soybean food.</title>
        <authorList>
            <person name="Kim S.J."/>
            <person name="Jang Y.H."/>
            <person name="Hamada M."/>
            <person name="Ahn J.H."/>
            <person name="Weon H.Y."/>
            <person name="Suzuki K."/>
            <person name="Whang K.S."/>
            <person name="Kwon S.W."/>
        </authorList>
    </citation>
    <scope>NUCLEOTIDE SEQUENCE [LARGE SCALE GENOMIC DNA]</scope>
    <source>
        <strain evidence="3 4">MCCC 1A12701</strain>
    </source>
</reference>
<dbReference type="Gene3D" id="3.40.33.10">
    <property type="entry name" value="CAP"/>
    <property type="match status" value="1"/>
</dbReference>
<dbReference type="InterPro" id="IPR014044">
    <property type="entry name" value="CAP_dom"/>
</dbReference>
<dbReference type="EMBL" id="RRCT01000006">
    <property type="protein sequence ID" value="RQW75073.1"/>
    <property type="molecule type" value="Genomic_DNA"/>
</dbReference>
<dbReference type="PANTHER" id="PTHR31157">
    <property type="entry name" value="SCP DOMAIN-CONTAINING PROTEIN"/>
    <property type="match status" value="1"/>
</dbReference>
<evidence type="ECO:0000259" key="2">
    <source>
        <dbReference type="Pfam" id="PF14504"/>
    </source>
</evidence>
<comment type="caution">
    <text evidence="3">The sequence shown here is derived from an EMBL/GenBank/DDBJ whole genome shotgun (WGS) entry which is preliminary data.</text>
</comment>
<dbReference type="Proteomes" id="UP000274033">
    <property type="component" value="Unassembled WGS sequence"/>
</dbReference>
<proteinExistence type="predicted"/>
<dbReference type="InterPro" id="IPR029410">
    <property type="entry name" value="CAP_assoc"/>
</dbReference>
<keyword evidence="4" id="KW-1185">Reference proteome</keyword>
<organism evidence="3 4">
    <name type="scientific">Lysinibacillus composti</name>
    <dbReference type="NCBI Taxonomy" id="720633"/>
    <lineage>
        <taxon>Bacteria</taxon>
        <taxon>Bacillati</taxon>
        <taxon>Bacillota</taxon>
        <taxon>Bacilli</taxon>
        <taxon>Bacillales</taxon>
        <taxon>Bacillaceae</taxon>
        <taxon>Lysinibacillus</taxon>
    </lineage>
</organism>
<evidence type="ECO:0000313" key="4">
    <source>
        <dbReference type="Proteomes" id="UP000274033"/>
    </source>
</evidence>
<gene>
    <name evidence="3" type="ORF">EBB45_08850</name>
</gene>
<name>A0A3N9UFU1_9BACI</name>
<feature type="domain" description="CAP-associated" evidence="2">
    <location>
        <begin position="66"/>
        <end position="205"/>
    </location>
</feature>
<dbReference type="Pfam" id="PF14504">
    <property type="entry name" value="CAP_assoc_N"/>
    <property type="match status" value="1"/>
</dbReference>
<dbReference type="OrthoDB" id="9783944at2"/>
<dbReference type="SUPFAM" id="SSF55797">
    <property type="entry name" value="PR-1-like"/>
    <property type="match status" value="1"/>
</dbReference>
<dbReference type="RefSeq" id="WP_124764121.1">
    <property type="nucleotide sequence ID" value="NZ_JAFBDY010000005.1"/>
</dbReference>